<reference evidence="2 3" key="1">
    <citation type="submission" date="2018-07" db="EMBL/GenBank/DDBJ databases">
        <title>Diversity of Mesorhizobium strains in Brazil.</title>
        <authorList>
            <person name="Helene L.C.F."/>
            <person name="Dall'Agnol R."/>
            <person name="Delamuta J.R.M."/>
            <person name="Hungria M."/>
        </authorList>
    </citation>
    <scope>NUCLEOTIDE SEQUENCE [LARGE SCALE GENOMIC DNA]</scope>
    <source>
        <strain evidence="2 3">AC99b</strain>
    </source>
</reference>
<comment type="caution">
    <text evidence="2">The sequence shown here is derived from an EMBL/GenBank/DDBJ whole genome shotgun (WGS) entry which is preliminary data.</text>
</comment>
<sequence length="127" mass="13408">MNRAISSFWLNSERGPRQGRGACPLHDAGKRGLASACRKPPSGIAAFNPDAQSSPPLSPPPSWLPLSPPPSWLPLSPPPSWLPSSPLSWSSSPWSPSCEPEVAPLPFCPPSSFSAASWSSPTLDVLT</sequence>
<evidence type="ECO:0000313" key="3">
    <source>
        <dbReference type="Proteomes" id="UP000251558"/>
    </source>
</evidence>
<dbReference type="Proteomes" id="UP000251558">
    <property type="component" value="Unassembled WGS sequence"/>
</dbReference>
<keyword evidence="3" id="KW-1185">Reference proteome</keyword>
<dbReference type="AlphaFoldDB" id="A0A330I052"/>
<dbReference type="EMBL" id="QMBP01000005">
    <property type="protein sequence ID" value="RAZ90367.1"/>
    <property type="molecule type" value="Genomic_DNA"/>
</dbReference>
<organism evidence="2 3">
    <name type="scientific">Mesorhizobium hawassense</name>
    <dbReference type="NCBI Taxonomy" id="1209954"/>
    <lineage>
        <taxon>Bacteria</taxon>
        <taxon>Pseudomonadati</taxon>
        <taxon>Pseudomonadota</taxon>
        <taxon>Alphaproteobacteria</taxon>
        <taxon>Hyphomicrobiales</taxon>
        <taxon>Phyllobacteriaceae</taxon>
        <taxon>Mesorhizobium</taxon>
    </lineage>
</organism>
<evidence type="ECO:0000313" key="2">
    <source>
        <dbReference type="EMBL" id="RAZ90367.1"/>
    </source>
</evidence>
<name>A0A330I052_9HYPH</name>
<protein>
    <submittedName>
        <fullName evidence="2">Uncharacterized protein</fullName>
    </submittedName>
</protein>
<feature type="compositionally biased region" description="Low complexity" evidence="1">
    <location>
        <begin position="82"/>
        <end position="97"/>
    </location>
</feature>
<evidence type="ECO:0000256" key="1">
    <source>
        <dbReference type="SAM" id="MobiDB-lite"/>
    </source>
</evidence>
<feature type="region of interest" description="Disordered" evidence="1">
    <location>
        <begin position="81"/>
        <end position="100"/>
    </location>
</feature>
<feature type="compositionally biased region" description="Polar residues" evidence="1">
    <location>
        <begin position="1"/>
        <end position="10"/>
    </location>
</feature>
<feature type="region of interest" description="Disordered" evidence="1">
    <location>
        <begin position="1"/>
        <end position="62"/>
    </location>
</feature>
<proteinExistence type="predicted"/>
<gene>
    <name evidence="2" type="ORF">DPM33_12610</name>
</gene>
<accession>A0A330I052</accession>